<dbReference type="NCBIfam" id="TIGR01389">
    <property type="entry name" value="recQ"/>
    <property type="match status" value="1"/>
</dbReference>
<protein>
    <recommendedName>
        <fullName evidence="16">DNA helicase RecQ</fullName>
        <ecNumber evidence="16">5.6.2.4</ecNumber>
    </recommendedName>
</protein>
<comment type="cofactor">
    <cofactor evidence="1">
        <name>Mg(2+)</name>
        <dbReference type="ChEBI" id="CHEBI:18420"/>
    </cofactor>
</comment>
<keyword evidence="6" id="KW-0227">DNA damage</keyword>
<evidence type="ECO:0000256" key="1">
    <source>
        <dbReference type="ARBA" id="ARBA00001946"/>
    </source>
</evidence>
<dbReference type="Gene3D" id="1.10.150.80">
    <property type="entry name" value="HRDC domain"/>
    <property type="match status" value="1"/>
</dbReference>
<dbReference type="GO" id="GO:0009378">
    <property type="term" value="F:four-way junction helicase activity"/>
    <property type="evidence" value="ECO:0007669"/>
    <property type="project" value="TreeGrafter"/>
</dbReference>
<gene>
    <name evidence="21" type="primary">recQ</name>
    <name evidence="21" type="ORF">H9914_07035</name>
</gene>
<dbReference type="InterPro" id="IPR027417">
    <property type="entry name" value="P-loop_NTPase"/>
</dbReference>
<dbReference type="PROSITE" id="PS50967">
    <property type="entry name" value="HRDC"/>
    <property type="match status" value="1"/>
</dbReference>
<feature type="domain" description="HRDC" evidence="18">
    <location>
        <begin position="534"/>
        <end position="614"/>
    </location>
</feature>
<dbReference type="InterPro" id="IPR032284">
    <property type="entry name" value="RecQ_Zn-bd"/>
</dbReference>
<dbReference type="InterPro" id="IPR006293">
    <property type="entry name" value="DNA_helicase_ATP-dep_RecQ_bac"/>
</dbReference>
<evidence type="ECO:0000259" key="19">
    <source>
        <dbReference type="PROSITE" id="PS51192"/>
    </source>
</evidence>
<dbReference type="SMART" id="SM00490">
    <property type="entry name" value="HELICc"/>
    <property type="match status" value="1"/>
</dbReference>
<keyword evidence="9" id="KW-0862">Zinc</keyword>
<keyword evidence="12" id="KW-0233">DNA recombination</keyword>
<dbReference type="AlphaFoldDB" id="A0A9D2QS88"/>
<dbReference type="GO" id="GO:0043138">
    <property type="term" value="F:3'-5' DNA helicase activity"/>
    <property type="evidence" value="ECO:0007669"/>
    <property type="project" value="UniProtKB-EC"/>
</dbReference>
<dbReference type="GO" id="GO:0009432">
    <property type="term" value="P:SOS response"/>
    <property type="evidence" value="ECO:0007669"/>
    <property type="project" value="UniProtKB-UniRule"/>
</dbReference>
<evidence type="ECO:0000259" key="20">
    <source>
        <dbReference type="PROSITE" id="PS51194"/>
    </source>
</evidence>
<dbReference type="Pfam" id="PF00271">
    <property type="entry name" value="Helicase_C"/>
    <property type="match status" value="1"/>
</dbReference>
<dbReference type="Gene3D" id="1.10.10.10">
    <property type="entry name" value="Winged helix-like DNA-binding domain superfamily/Winged helix DNA-binding domain"/>
    <property type="match status" value="1"/>
</dbReference>
<comment type="caution">
    <text evidence="21">The sequence shown here is derived from an EMBL/GenBank/DDBJ whole genome shotgun (WGS) entry which is preliminary data.</text>
</comment>
<dbReference type="GO" id="GO:0005737">
    <property type="term" value="C:cytoplasm"/>
    <property type="evidence" value="ECO:0007669"/>
    <property type="project" value="TreeGrafter"/>
</dbReference>
<evidence type="ECO:0000256" key="9">
    <source>
        <dbReference type="ARBA" id="ARBA00022833"/>
    </source>
</evidence>
<keyword evidence="13" id="KW-0234">DNA repair</keyword>
<evidence type="ECO:0000256" key="7">
    <source>
        <dbReference type="ARBA" id="ARBA00022801"/>
    </source>
</evidence>
<evidence type="ECO:0000256" key="5">
    <source>
        <dbReference type="ARBA" id="ARBA00022741"/>
    </source>
</evidence>
<dbReference type="FunFam" id="3.40.50.300:FF:000296">
    <property type="entry name" value="ATP-dependent DNA helicase RecQ"/>
    <property type="match status" value="1"/>
</dbReference>
<dbReference type="InterPro" id="IPR036390">
    <property type="entry name" value="WH_DNA-bd_sf"/>
</dbReference>
<dbReference type="InterPro" id="IPR018982">
    <property type="entry name" value="RQC_domain"/>
</dbReference>
<dbReference type="GO" id="GO:0006281">
    <property type="term" value="P:DNA repair"/>
    <property type="evidence" value="ECO:0007669"/>
    <property type="project" value="UniProtKB-KW"/>
</dbReference>
<keyword evidence="7 21" id="KW-0378">Hydrolase</keyword>
<dbReference type="SMART" id="SM00341">
    <property type="entry name" value="HRDC"/>
    <property type="match status" value="1"/>
</dbReference>
<feature type="domain" description="Helicase C-terminal" evidence="20">
    <location>
        <begin position="214"/>
        <end position="365"/>
    </location>
</feature>
<reference evidence="21" key="1">
    <citation type="journal article" date="2021" name="PeerJ">
        <title>Extensive microbial diversity within the chicken gut microbiome revealed by metagenomics and culture.</title>
        <authorList>
            <person name="Gilroy R."/>
            <person name="Ravi A."/>
            <person name="Getino M."/>
            <person name="Pursley I."/>
            <person name="Horton D.L."/>
            <person name="Alikhan N.F."/>
            <person name="Baker D."/>
            <person name="Gharbi K."/>
            <person name="Hall N."/>
            <person name="Watson M."/>
            <person name="Adriaenssens E.M."/>
            <person name="Foster-Nyarko E."/>
            <person name="Jarju S."/>
            <person name="Secka A."/>
            <person name="Antonio M."/>
            <person name="Oren A."/>
            <person name="Chaudhuri R.R."/>
            <person name="La Ragione R."/>
            <person name="Hildebrand F."/>
            <person name="Pallen M.J."/>
        </authorList>
    </citation>
    <scope>NUCLEOTIDE SEQUENCE</scope>
    <source>
        <strain evidence="21">ChiBcec6-4105</strain>
    </source>
</reference>
<comment type="cofactor">
    <cofactor evidence="2">
        <name>Zn(2+)</name>
        <dbReference type="ChEBI" id="CHEBI:29105"/>
    </cofactor>
</comment>
<sequence length="621" mass="70966">MDKFEILKQIFGYDTFREGQEELVDSSLSGRDVLGIMPTGAGKSICFQVPALLFPGITIVVSPLISLMKDQVSALNAAGVHAAYINSSLTEGQYRKAMELARQGRYKIIYVAPERLMTDSFLSLIQAVEISMVAVDEAHCISQWGQDFRPSYLKIVDFISQLSKRPVIGAYTATATKAVREDILCILGLRDPKVMVTGYDRKNLYFAVEKPKDKTGALLEYLRKNPEKSGIIYCSTRKTVEEVHETLLGEGYPAVRYHAGLSDKEKKENQEDFIYDRKPIMVATNAFGMGIDKSNVRFVIHYNMPKDIESYYQEAGRAGRDGEPGECILYYKAQDVKMNEFLIQQQGNEELDFEEQALIRERNLERLRKMTFYCFTNECLREYILRYFGECGGNYCGNCKNCLTEFEDLNVTEETRSILELVRSTGERYGIVAVCDGVHGAKTEKVRQFGLEANPHYGELKGTATARIRQIINDLLVKDYLVLTSGNYPVLKLGEKGREFLKTESPKPVVLKLPKQQEREESRSKKQKRKAGGETRYPQLFEILRQKRYQMAQKAHIPPYIIFSDKTLREMSTYLPVSQEEMLEINGVGNNKYQKYGKVFSDIIKEFMEENHIEKEQSVDL</sequence>
<dbReference type="InterPro" id="IPR014001">
    <property type="entry name" value="Helicase_ATP-bd"/>
</dbReference>
<dbReference type="EMBL" id="DWUY01000159">
    <property type="protein sequence ID" value="HJD28729.1"/>
    <property type="molecule type" value="Genomic_DNA"/>
</dbReference>
<feature type="compositionally biased region" description="Basic and acidic residues" evidence="17">
    <location>
        <begin position="515"/>
        <end position="524"/>
    </location>
</feature>
<evidence type="ECO:0000256" key="16">
    <source>
        <dbReference type="NCBIfam" id="TIGR01389"/>
    </source>
</evidence>
<evidence type="ECO:0000256" key="10">
    <source>
        <dbReference type="ARBA" id="ARBA00022840"/>
    </source>
</evidence>
<dbReference type="Gene3D" id="3.40.50.300">
    <property type="entry name" value="P-loop containing nucleotide triphosphate hydrolases"/>
    <property type="match status" value="2"/>
</dbReference>
<evidence type="ECO:0000256" key="8">
    <source>
        <dbReference type="ARBA" id="ARBA00022806"/>
    </source>
</evidence>
<dbReference type="Pfam" id="PF00270">
    <property type="entry name" value="DEAD"/>
    <property type="match status" value="1"/>
</dbReference>
<dbReference type="InterPro" id="IPR002121">
    <property type="entry name" value="HRDC_dom"/>
</dbReference>
<dbReference type="GO" id="GO:0005524">
    <property type="term" value="F:ATP binding"/>
    <property type="evidence" value="ECO:0007669"/>
    <property type="project" value="UniProtKB-KW"/>
</dbReference>
<comment type="similarity">
    <text evidence="3">Belongs to the helicase family. RecQ subfamily.</text>
</comment>
<dbReference type="InterPro" id="IPR044876">
    <property type="entry name" value="HRDC_dom_sf"/>
</dbReference>
<dbReference type="PANTHER" id="PTHR13710:SF105">
    <property type="entry name" value="ATP-DEPENDENT DNA HELICASE Q1"/>
    <property type="match status" value="1"/>
</dbReference>
<dbReference type="PROSITE" id="PS51194">
    <property type="entry name" value="HELICASE_CTER"/>
    <property type="match status" value="1"/>
</dbReference>
<dbReference type="InterPro" id="IPR004589">
    <property type="entry name" value="DNA_helicase_ATP-dep_RecQ"/>
</dbReference>
<comment type="catalytic activity">
    <reaction evidence="15">
        <text>Couples ATP hydrolysis with the unwinding of duplex DNA by translocating in the 3'-5' direction.</text>
        <dbReference type="EC" id="5.6.2.4"/>
    </reaction>
</comment>
<evidence type="ECO:0000256" key="14">
    <source>
        <dbReference type="ARBA" id="ARBA00023235"/>
    </source>
</evidence>
<dbReference type="NCBIfam" id="TIGR00614">
    <property type="entry name" value="recQ_fam"/>
    <property type="match status" value="1"/>
</dbReference>
<keyword evidence="5" id="KW-0547">Nucleotide-binding</keyword>
<reference evidence="21" key="2">
    <citation type="submission" date="2021-04" db="EMBL/GenBank/DDBJ databases">
        <authorList>
            <person name="Gilroy R."/>
        </authorList>
    </citation>
    <scope>NUCLEOTIDE SEQUENCE</scope>
    <source>
        <strain evidence="21">ChiBcec6-4105</strain>
    </source>
</reference>
<dbReference type="InterPro" id="IPR036388">
    <property type="entry name" value="WH-like_DNA-bd_sf"/>
</dbReference>
<dbReference type="SMART" id="SM00487">
    <property type="entry name" value="DEXDc"/>
    <property type="match status" value="1"/>
</dbReference>
<dbReference type="GO" id="GO:0046872">
    <property type="term" value="F:metal ion binding"/>
    <property type="evidence" value="ECO:0007669"/>
    <property type="project" value="UniProtKB-KW"/>
</dbReference>
<organism evidence="21 22">
    <name type="scientific">Candidatus Blautia avicola</name>
    <dbReference type="NCBI Taxonomy" id="2838483"/>
    <lineage>
        <taxon>Bacteria</taxon>
        <taxon>Bacillati</taxon>
        <taxon>Bacillota</taxon>
        <taxon>Clostridia</taxon>
        <taxon>Lachnospirales</taxon>
        <taxon>Lachnospiraceae</taxon>
        <taxon>Blautia</taxon>
    </lineage>
</organism>
<dbReference type="Pfam" id="PF09382">
    <property type="entry name" value="RQC"/>
    <property type="match status" value="1"/>
</dbReference>
<dbReference type="SUPFAM" id="SSF46785">
    <property type="entry name" value="Winged helix' DNA-binding domain"/>
    <property type="match status" value="1"/>
</dbReference>
<evidence type="ECO:0000313" key="22">
    <source>
        <dbReference type="Proteomes" id="UP000823892"/>
    </source>
</evidence>
<dbReference type="GO" id="GO:0016787">
    <property type="term" value="F:hydrolase activity"/>
    <property type="evidence" value="ECO:0007669"/>
    <property type="project" value="UniProtKB-KW"/>
</dbReference>
<dbReference type="PANTHER" id="PTHR13710">
    <property type="entry name" value="DNA HELICASE RECQ FAMILY MEMBER"/>
    <property type="match status" value="1"/>
</dbReference>
<evidence type="ECO:0000256" key="17">
    <source>
        <dbReference type="SAM" id="MobiDB-lite"/>
    </source>
</evidence>
<evidence type="ECO:0000313" key="21">
    <source>
        <dbReference type="EMBL" id="HJD28729.1"/>
    </source>
</evidence>
<dbReference type="InterPro" id="IPR011545">
    <property type="entry name" value="DEAD/DEAH_box_helicase_dom"/>
</dbReference>
<keyword evidence="14" id="KW-0413">Isomerase</keyword>
<dbReference type="InterPro" id="IPR001650">
    <property type="entry name" value="Helicase_C-like"/>
</dbReference>
<dbReference type="GO" id="GO:0006310">
    <property type="term" value="P:DNA recombination"/>
    <property type="evidence" value="ECO:0007669"/>
    <property type="project" value="UniProtKB-UniRule"/>
</dbReference>
<feature type="region of interest" description="Disordered" evidence="17">
    <location>
        <begin position="511"/>
        <end position="534"/>
    </location>
</feature>
<dbReference type="InterPro" id="IPR010997">
    <property type="entry name" value="HRDC-like_sf"/>
</dbReference>
<dbReference type="CDD" id="cd17920">
    <property type="entry name" value="DEXHc_RecQ"/>
    <property type="match status" value="1"/>
</dbReference>
<evidence type="ECO:0000256" key="15">
    <source>
        <dbReference type="ARBA" id="ARBA00034617"/>
    </source>
</evidence>
<dbReference type="GO" id="GO:0043590">
    <property type="term" value="C:bacterial nucleoid"/>
    <property type="evidence" value="ECO:0007669"/>
    <property type="project" value="TreeGrafter"/>
</dbReference>
<dbReference type="Pfam" id="PF16124">
    <property type="entry name" value="RecQ_Zn_bind"/>
    <property type="match status" value="1"/>
</dbReference>
<evidence type="ECO:0000256" key="6">
    <source>
        <dbReference type="ARBA" id="ARBA00022763"/>
    </source>
</evidence>
<evidence type="ECO:0000256" key="12">
    <source>
        <dbReference type="ARBA" id="ARBA00023172"/>
    </source>
</evidence>
<keyword evidence="10" id="KW-0067">ATP-binding</keyword>
<evidence type="ECO:0000259" key="18">
    <source>
        <dbReference type="PROSITE" id="PS50967"/>
    </source>
</evidence>
<dbReference type="PROSITE" id="PS51192">
    <property type="entry name" value="HELICASE_ATP_BIND_1"/>
    <property type="match status" value="1"/>
</dbReference>
<dbReference type="GO" id="GO:0030894">
    <property type="term" value="C:replisome"/>
    <property type="evidence" value="ECO:0007669"/>
    <property type="project" value="TreeGrafter"/>
</dbReference>
<evidence type="ECO:0000256" key="2">
    <source>
        <dbReference type="ARBA" id="ARBA00001947"/>
    </source>
</evidence>
<dbReference type="GO" id="GO:0003677">
    <property type="term" value="F:DNA binding"/>
    <property type="evidence" value="ECO:0007669"/>
    <property type="project" value="UniProtKB-KW"/>
</dbReference>
<dbReference type="CDD" id="cd18794">
    <property type="entry name" value="SF2_C_RecQ"/>
    <property type="match status" value="1"/>
</dbReference>
<dbReference type="SMART" id="SM00956">
    <property type="entry name" value="RQC"/>
    <property type="match status" value="1"/>
</dbReference>
<accession>A0A9D2QS88</accession>
<name>A0A9D2QS88_9FIRM</name>
<dbReference type="GO" id="GO:0006260">
    <property type="term" value="P:DNA replication"/>
    <property type="evidence" value="ECO:0007669"/>
    <property type="project" value="InterPro"/>
</dbReference>
<dbReference type="SUPFAM" id="SSF52540">
    <property type="entry name" value="P-loop containing nucleoside triphosphate hydrolases"/>
    <property type="match status" value="1"/>
</dbReference>
<evidence type="ECO:0000256" key="13">
    <source>
        <dbReference type="ARBA" id="ARBA00023204"/>
    </source>
</evidence>
<dbReference type="SUPFAM" id="SSF47819">
    <property type="entry name" value="HRDC-like"/>
    <property type="match status" value="1"/>
</dbReference>
<keyword evidence="11" id="KW-0238">DNA-binding</keyword>
<keyword evidence="8 21" id="KW-0347">Helicase</keyword>
<evidence type="ECO:0000256" key="11">
    <source>
        <dbReference type="ARBA" id="ARBA00023125"/>
    </source>
</evidence>
<feature type="domain" description="Helicase ATP-binding" evidence="19">
    <location>
        <begin position="24"/>
        <end position="193"/>
    </location>
</feature>
<proteinExistence type="inferred from homology"/>
<keyword evidence="4" id="KW-0479">Metal-binding</keyword>
<dbReference type="EC" id="5.6.2.4" evidence="16"/>
<dbReference type="Pfam" id="PF00570">
    <property type="entry name" value="HRDC"/>
    <property type="match status" value="1"/>
</dbReference>
<dbReference type="Proteomes" id="UP000823892">
    <property type="component" value="Unassembled WGS sequence"/>
</dbReference>
<evidence type="ECO:0000256" key="4">
    <source>
        <dbReference type="ARBA" id="ARBA00022723"/>
    </source>
</evidence>
<evidence type="ECO:0000256" key="3">
    <source>
        <dbReference type="ARBA" id="ARBA00005446"/>
    </source>
</evidence>